<dbReference type="Proteomes" id="UP000243084">
    <property type="component" value="Unassembled WGS sequence"/>
</dbReference>
<evidence type="ECO:0000256" key="1">
    <source>
        <dbReference type="SAM" id="MobiDB-lite"/>
    </source>
</evidence>
<evidence type="ECO:0000256" key="2">
    <source>
        <dbReference type="SAM" id="SignalP"/>
    </source>
</evidence>
<dbReference type="EMBL" id="FOXM01000002">
    <property type="protein sequence ID" value="SFP40646.1"/>
    <property type="molecule type" value="Genomic_DNA"/>
</dbReference>
<evidence type="ECO:0000313" key="4">
    <source>
        <dbReference type="Proteomes" id="UP000243084"/>
    </source>
</evidence>
<evidence type="ECO:0000313" key="3">
    <source>
        <dbReference type="EMBL" id="SFP40646.1"/>
    </source>
</evidence>
<name>A0A1I5Q460_9GAMM</name>
<dbReference type="AlphaFoldDB" id="A0A1I5Q460"/>
<feature type="signal peptide" evidence="2">
    <location>
        <begin position="1"/>
        <end position="23"/>
    </location>
</feature>
<accession>A0A1I5Q460</accession>
<reference evidence="4" key="1">
    <citation type="submission" date="2016-10" db="EMBL/GenBank/DDBJ databases">
        <authorList>
            <person name="Varghese N."/>
            <person name="Submissions S."/>
        </authorList>
    </citation>
    <scope>NUCLEOTIDE SEQUENCE [LARGE SCALE GENOMIC DNA]</scope>
    <source>
        <strain evidence="4">JCM 18195</strain>
    </source>
</reference>
<gene>
    <name evidence="3" type="ORF">SAMN05216229_102166</name>
</gene>
<dbReference type="OrthoDB" id="7006393at2"/>
<protein>
    <submittedName>
        <fullName evidence="3">Uncharacterized protein</fullName>
    </submittedName>
</protein>
<feature type="region of interest" description="Disordered" evidence="1">
    <location>
        <begin position="321"/>
        <end position="354"/>
    </location>
</feature>
<keyword evidence="4" id="KW-1185">Reference proteome</keyword>
<sequence length="443" mass="45415">MHNAHSKIAVLFGLGLLAGSVQAALNAVAPQTNHGFPTWYQDTHGRVLELCLSTAERTPGAGPMCPLLAEPGFDPSQPIVLGGAAQNFPGEAFWFTGDAFIQGSGINLTYVSALEAAFSAEQPVPGDQISFARIRIRVDVTSAGTYVITHPYGVEVFNVVTPGTRAINLTRDIGIGAPGQFAGALQGDVGPFLRSLNGPYVVGDETFLGDPNVLEPVTGSPFGTNYVRIQGPNGLDLTTSDFAVSGKLSSVLLPTPMIVERSTYARSSVTETDPETGLPLSVEVAQQDVFVEAPPAPATVSFVDTSGGSVAMSEADTTGSWYGQSSASPTPLGSISVTADNSLATPPNSPHSASSRLIDQVTISTATFSVASGVLTIAASSSDETAAPTLTARATSSGVNLGELAGETHAKSSTLRLTSIPPAQVTVTSANGGSDTEAVVILP</sequence>
<feature type="chain" id="PRO_5017411428" evidence="2">
    <location>
        <begin position="24"/>
        <end position="443"/>
    </location>
</feature>
<dbReference type="RefSeq" id="WP_092428202.1">
    <property type="nucleotide sequence ID" value="NZ_FOXM01000002.1"/>
</dbReference>
<keyword evidence="2" id="KW-0732">Signal</keyword>
<proteinExistence type="predicted"/>
<organism evidence="3 4">
    <name type="scientific">Geopseudomonas sagittaria</name>
    <dbReference type="NCBI Taxonomy" id="1135990"/>
    <lineage>
        <taxon>Bacteria</taxon>
        <taxon>Pseudomonadati</taxon>
        <taxon>Pseudomonadota</taxon>
        <taxon>Gammaproteobacteria</taxon>
        <taxon>Pseudomonadales</taxon>
        <taxon>Pseudomonadaceae</taxon>
        <taxon>Geopseudomonas</taxon>
    </lineage>
</organism>